<protein>
    <submittedName>
        <fullName evidence="2">MATN2-like protein</fullName>
    </submittedName>
</protein>
<sequence>MGGAYGDRPNVPNVALIITDGESDMPALTAQQAEAARAEGIHMIAVGIGQTGSSAGQAELNSIATDPNEDNVFNIEDVGELYEIKQQLLELFSECQRK</sequence>
<dbReference type="InterPro" id="IPR050525">
    <property type="entry name" value="ECM_Assembly_Org"/>
</dbReference>
<dbReference type="Gene3D" id="3.40.50.410">
    <property type="entry name" value="von Willebrand factor, type A domain"/>
    <property type="match status" value="1"/>
</dbReference>
<dbReference type="Proteomes" id="UP001164746">
    <property type="component" value="Chromosome 14"/>
</dbReference>
<feature type="domain" description="VWFA" evidence="1">
    <location>
        <begin position="1"/>
        <end position="88"/>
    </location>
</feature>
<evidence type="ECO:0000313" key="3">
    <source>
        <dbReference type="Proteomes" id="UP001164746"/>
    </source>
</evidence>
<gene>
    <name evidence="2" type="ORF">MAR_011063</name>
</gene>
<dbReference type="PANTHER" id="PTHR24020">
    <property type="entry name" value="COLLAGEN ALPHA"/>
    <property type="match status" value="1"/>
</dbReference>
<dbReference type="InterPro" id="IPR002035">
    <property type="entry name" value="VWF_A"/>
</dbReference>
<evidence type="ECO:0000313" key="2">
    <source>
        <dbReference type="EMBL" id="WAR25359.1"/>
    </source>
</evidence>
<organism evidence="2 3">
    <name type="scientific">Mya arenaria</name>
    <name type="common">Soft-shell clam</name>
    <dbReference type="NCBI Taxonomy" id="6604"/>
    <lineage>
        <taxon>Eukaryota</taxon>
        <taxon>Metazoa</taxon>
        <taxon>Spiralia</taxon>
        <taxon>Lophotrochozoa</taxon>
        <taxon>Mollusca</taxon>
        <taxon>Bivalvia</taxon>
        <taxon>Autobranchia</taxon>
        <taxon>Heteroconchia</taxon>
        <taxon>Euheterodonta</taxon>
        <taxon>Imparidentia</taxon>
        <taxon>Neoheterodontei</taxon>
        <taxon>Myida</taxon>
        <taxon>Myoidea</taxon>
        <taxon>Myidae</taxon>
        <taxon>Mya</taxon>
    </lineage>
</organism>
<evidence type="ECO:0000259" key="1">
    <source>
        <dbReference type="PROSITE" id="PS50234"/>
    </source>
</evidence>
<dbReference type="InterPro" id="IPR036465">
    <property type="entry name" value="vWFA_dom_sf"/>
</dbReference>
<dbReference type="Pfam" id="PF00092">
    <property type="entry name" value="VWA"/>
    <property type="match status" value="1"/>
</dbReference>
<name>A0ABY7FW25_MYAAR</name>
<keyword evidence="3" id="KW-1185">Reference proteome</keyword>
<reference evidence="2" key="1">
    <citation type="submission" date="2022-11" db="EMBL/GenBank/DDBJ databases">
        <title>Centuries of genome instability and evolution in soft-shell clam transmissible cancer (bioRxiv).</title>
        <authorList>
            <person name="Hart S.F.M."/>
            <person name="Yonemitsu M.A."/>
            <person name="Giersch R.M."/>
            <person name="Beal B.F."/>
            <person name="Arriagada G."/>
            <person name="Davis B.W."/>
            <person name="Ostrander E.A."/>
            <person name="Goff S.P."/>
            <person name="Metzger M.J."/>
        </authorList>
    </citation>
    <scope>NUCLEOTIDE SEQUENCE</scope>
    <source>
        <strain evidence="2">MELC-2E11</strain>
        <tissue evidence="2">Siphon/mantle</tissue>
    </source>
</reference>
<dbReference type="PANTHER" id="PTHR24020:SF84">
    <property type="entry name" value="VWFA DOMAIN-CONTAINING PROTEIN"/>
    <property type="match status" value="1"/>
</dbReference>
<proteinExistence type="predicted"/>
<dbReference type="SUPFAM" id="SSF53300">
    <property type="entry name" value="vWA-like"/>
    <property type="match status" value="1"/>
</dbReference>
<dbReference type="EMBL" id="CP111025">
    <property type="protein sequence ID" value="WAR25359.1"/>
    <property type="molecule type" value="Genomic_DNA"/>
</dbReference>
<accession>A0ABY7FW25</accession>
<dbReference type="PROSITE" id="PS50234">
    <property type="entry name" value="VWFA"/>
    <property type="match status" value="1"/>
</dbReference>